<dbReference type="Proteomes" id="UP000017861">
    <property type="component" value="Unassembled WGS sequence"/>
</dbReference>
<protein>
    <submittedName>
        <fullName evidence="2">Uncharacterized protein</fullName>
    </submittedName>
</protein>
<proteinExistence type="predicted"/>
<dbReference type="AlphaFoldDB" id="V5CJL0"/>
<evidence type="ECO:0000313" key="3">
    <source>
        <dbReference type="Proteomes" id="UP000017861"/>
    </source>
</evidence>
<evidence type="ECO:0000313" key="2">
    <source>
        <dbReference type="EMBL" id="ESS55531.1"/>
    </source>
</evidence>
<gene>
    <name evidence="2" type="ORF">TCDM_12987</name>
</gene>
<name>V5CJL0_TRYCR</name>
<dbReference type="VEuPathDB" id="TriTrypDB:TCDM_12987"/>
<dbReference type="OrthoDB" id="10672960at2759"/>
<sequence length="297" mass="33734">MPRSLQHAALPAQVVLPALPLRRNIRHLSVKQLRVHHVPHNRRHATAAQHTQRHNFVPPLLHNHERNAKRVLAHVLHALEPHADRVGRHALHLSVLVVLVAAPERRVAGGVVVLEEVRRSNRAGVRVAVLALECVQHERTRRQLVQRVRLLLLPRCLVLFLRSTNSRCRRPRSCCHHSHRETRKRVWMCVESTATVIVRRGHRGTVRHASAHTEQRPQPAVQKQRGEEKRMTPRAGNTFTHGGHRAAVLPFQHGTQANVPPSPKSIHAERCANTCVCWKSRKRSTGRHIRTARGKAG</sequence>
<feature type="region of interest" description="Disordered" evidence="1">
    <location>
        <begin position="206"/>
        <end position="240"/>
    </location>
</feature>
<reference evidence="2 3" key="1">
    <citation type="journal article" date="2014" name="Genome Announc.">
        <title>Trypanosoma cruzi Clone Dm28c Draft Genome Sequence.</title>
        <authorList>
            <person name="Grisard E.C."/>
            <person name="Teixeira S.M."/>
            <person name="de Almeida L.G."/>
            <person name="Stoco P.H."/>
            <person name="Gerber A.L."/>
            <person name="Talavera-Lopez C."/>
            <person name="Lima O.C."/>
            <person name="Andersson B."/>
            <person name="de Vasconcelos A.T."/>
        </authorList>
    </citation>
    <scope>NUCLEOTIDE SEQUENCE [LARGE SCALE GENOMIC DNA]</scope>
    <source>
        <strain evidence="2 3">Dm28c</strain>
    </source>
</reference>
<evidence type="ECO:0000256" key="1">
    <source>
        <dbReference type="SAM" id="MobiDB-lite"/>
    </source>
</evidence>
<organism evidence="2 3">
    <name type="scientific">Trypanosoma cruzi Dm28c</name>
    <dbReference type="NCBI Taxonomy" id="1416333"/>
    <lineage>
        <taxon>Eukaryota</taxon>
        <taxon>Discoba</taxon>
        <taxon>Euglenozoa</taxon>
        <taxon>Kinetoplastea</taxon>
        <taxon>Metakinetoplastina</taxon>
        <taxon>Trypanosomatida</taxon>
        <taxon>Trypanosomatidae</taxon>
        <taxon>Trypanosoma</taxon>
        <taxon>Schizotrypanum</taxon>
    </lineage>
</organism>
<dbReference type="EMBL" id="AYLP01000785">
    <property type="protein sequence ID" value="ESS55531.1"/>
    <property type="molecule type" value="Genomic_DNA"/>
</dbReference>
<accession>V5CJL0</accession>
<comment type="caution">
    <text evidence="2">The sequence shown here is derived from an EMBL/GenBank/DDBJ whole genome shotgun (WGS) entry which is preliminary data.</text>
</comment>